<sequence length="86" mass="9679">MLLFREQLRGRENASLFWLIFLWRRVVTRFSISLSAAVFALALATGAVTDGVVLPALLSSFESVNASREFVFRICKHVSSKRFAAE</sequence>
<organism evidence="1 2">
    <name type="scientific">Brassica cretica</name>
    <name type="common">Mustard</name>
    <dbReference type="NCBI Taxonomy" id="69181"/>
    <lineage>
        <taxon>Eukaryota</taxon>
        <taxon>Viridiplantae</taxon>
        <taxon>Streptophyta</taxon>
        <taxon>Embryophyta</taxon>
        <taxon>Tracheophyta</taxon>
        <taxon>Spermatophyta</taxon>
        <taxon>Magnoliopsida</taxon>
        <taxon>eudicotyledons</taxon>
        <taxon>Gunneridae</taxon>
        <taxon>Pentapetalae</taxon>
        <taxon>rosids</taxon>
        <taxon>malvids</taxon>
        <taxon>Brassicales</taxon>
        <taxon>Brassicaceae</taxon>
        <taxon>Brassiceae</taxon>
        <taxon>Brassica</taxon>
    </lineage>
</organism>
<proteinExistence type="predicted"/>
<accession>A0A8S9IHS4</accession>
<name>A0A8S9IHS4_BRACR</name>
<dbReference type="AlphaFoldDB" id="A0A8S9IHS4"/>
<comment type="caution">
    <text evidence="1">The sequence shown here is derived from an EMBL/GenBank/DDBJ whole genome shotgun (WGS) entry which is preliminary data.</text>
</comment>
<gene>
    <name evidence="1" type="ORF">F2Q68_00026827</name>
</gene>
<evidence type="ECO:0000313" key="1">
    <source>
        <dbReference type="EMBL" id="KAF2569388.1"/>
    </source>
</evidence>
<evidence type="ECO:0000313" key="2">
    <source>
        <dbReference type="Proteomes" id="UP000712281"/>
    </source>
</evidence>
<dbReference type="EMBL" id="QGKW02001911">
    <property type="protein sequence ID" value="KAF2569388.1"/>
    <property type="molecule type" value="Genomic_DNA"/>
</dbReference>
<reference evidence="1" key="1">
    <citation type="submission" date="2019-12" db="EMBL/GenBank/DDBJ databases">
        <title>Genome sequencing and annotation of Brassica cretica.</title>
        <authorList>
            <person name="Studholme D.J."/>
            <person name="Sarris P.F."/>
        </authorList>
    </citation>
    <scope>NUCLEOTIDE SEQUENCE</scope>
    <source>
        <strain evidence="1">PFS-001/15</strain>
        <tissue evidence="1">Leaf</tissue>
    </source>
</reference>
<protein>
    <submittedName>
        <fullName evidence="1">Uncharacterized protein</fullName>
    </submittedName>
</protein>
<dbReference type="Proteomes" id="UP000712281">
    <property type="component" value="Unassembled WGS sequence"/>
</dbReference>